<evidence type="ECO:0000313" key="3">
    <source>
        <dbReference type="Proteomes" id="UP000806542"/>
    </source>
</evidence>
<evidence type="ECO:0000256" key="1">
    <source>
        <dbReference type="SAM" id="SignalP"/>
    </source>
</evidence>
<name>A0A9D5M782_9FIRM</name>
<dbReference type="RefSeq" id="WP_226393356.1">
    <property type="nucleotide sequence ID" value="NZ_JADCKB010000023.1"/>
</dbReference>
<gene>
    <name evidence="2" type="ORF">INF28_10060</name>
</gene>
<dbReference type="Gene3D" id="2.60.40.10">
    <property type="entry name" value="Immunoglobulins"/>
    <property type="match status" value="1"/>
</dbReference>
<dbReference type="Proteomes" id="UP000806542">
    <property type="component" value="Unassembled WGS sequence"/>
</dbReference>
<reference evidence="2" key="1">
    <citation type="submission" date="2020-10" db="EMBL/GenBank/DDBJ databases">
        <title>ChiBAC.</title>
        <authorList>
            <person name="Zenner C."/>
            <person name="Hitch T.C.A."/>
            <person name="Clavel T."/>
        </authorList>
    </citation>
    <scope>NUCLEOTIDE SEQUENCE</scope>
    <source>
        <strain evidence="2">DSM 107454</strain>
    </source>
</reference>
<evidence type="ECO:0000313" key="2">
    <source>
        <dbReference type="EMBL" id="MBE5040802.1"/>
    </source>
</evidence>
<sequence length="903" mass="98747">MRKIIRALAIVLLFAMGAGIPSIPALAKNSFGFEETFDILPVDWSQSVAKGEVLVEDGNLILSYDTENTQRVGRAEIASPYMSFEDEMIKISMQESFESPLNNAKRTLALSDSELGNLDILSMENDTVYIFGTAVNAELTIQENVIRDWTFYIDLHGDTVKAAAYLDNSNIYSADLGAWGLNNSALSLKIRNSMISAAQNTTGEWRIDRVSMTTGIPLQCESNFEDNAQLPVGGIETIELSYTGELDGALQEDSFVLYRDNAEIECLIYIDGGNVTIEPVDGLTIGTYTLMVSNVRDVLGNTAKSEYRFSVYPENYTEPQIVLSPNGTAVIKEGQKLILTASATTDLFKKTVFYVNNIEAYTAYGPQALFEFEKEQGIYEIYAVVYDTLMASAKSDMLRVEAAANDAPVIEVADSLKITTEEAKSVLVSAVDSDGIDRIELLSGGEIFDVIPSAAGTADLSNLGLGTIEVTVRAYDIYGKQSEKTFTVNIYVQAYNTVLTDSEFTYSISGTNLQFSSGITAYPRRGYIDSYTWDEVHGSSMRIGIDTPNEAYGISEYPYFTAPSSCDAMFNVNFDFYFSEKPSDTTQSKTKLEIFQNASGGASSLGTYLAQWGSEITVGGQAIEYEAGQWYNLNADIDIQGKTYTITITDASGAASSASGTLNDRFNLANTVRIYGPGIDEVKYYMLLDNLIIRKVAESPSVLGFSAEDSGVLSESIPADATFVKLHLSSTLYDFSADKVQLYMSGNEVALEKAGFDSSDNTVWIYPATPFASGAAYTVRLDESLQMLVGQPLGSPIYGSFTTSGVGDIRVVAMDFVNAGQGVQIHTSIENGTDLPDSVMLVATIWEDNRLIKTVFKKLSIEENAQTDDIFEVEQLLSSQSLEVNIWKDFADGAILETRQYVK</sequence>
<feature type="chain" id="PRO_5038954378" description="Ig-like domain-containing protein" evidence="1">
    <location>
        <begin position="28"/>
        <end position="903"/>
    </location>
</feature>
<dbReference type="AlphaFoldDB" id="A0A9D5M782"/>
<dbReference type="InterPro" id="IPR013783">
    <property type="entry name" value="Ig-like_fold"/>
</dbReference>
<proteinExistence type="predicted"/>
<keyword evidence="3" id="KW-1185">Reference proteome</keyword>
<organism evidence="2 3">
    <name type="scientific">Ructibacterium gallinarum</name>
    <dbReference type="NCBI Taxonomy" id="2779355"/>
    <lineage>
        <taxon>Bacteria</taxon>
        <taxon>Bacillati</taxon>
        <taxon>Bacillota</taxon>
        <taxon>Clostridia</taxon>
        <taxon>Eubacteriales</taxon>
        <taxon>Oscillospiraceae</taxon>
        <taxon>Ructibacterium</taxon>
    </lineage>
</organism>
<accession>A0A9D5M782</accession>
<dbReference type="EMBL" id="JADCKB010000023">
    <property type="protein sequence ID" value="MBE5040802.1"/>
    <property type="molecule type" value="Genomic_DNA"/>
</dbReference>
<evidence type="ECO:0008006" key="4">
    <source>
        <dbReference type="Google" id="ProtNLM"/>
    </source>
</evidence>
<keyword evidence="1" id="KW-0732">Signal</keyword>
<protein>
    <recommendedName>
        <fullName evidence="4">Ig-like domain-containing protein</fullName>
    </recommendedName>
</protein>
<comment type="caution">
    <text evidence="2">The sequence shown here is derived from an EMBL/GenBank/DDBJ whole genome shotgun (WGS) entry which is preliminary data.</text>
</comment>
<feature type="signal peptide" evidence="1">
    <location>
        <begin position="1"/>
        <end position="27"/>
    </location>
</feature>